<dbReference type="RefSeq" id="WP_114005968.1">
    <property type="nucleotide sequence ID" value="NZ_QGDC01000008.1"/>
</dbReference>
<evidence type="ECO:0000313" key="1">
    <source>
        <dbReference type="EMBL" id="RCH54043.1"/>
    </source>
</evidence>
<name>A0A367GMX6_9SPHI</name>
<gene>
    <name evidence="1" type="ORF">DJ568_14240</name>
</gene>
<dbReference type="AlphaFoldDB" id="A0A367GMX6"/>
<reference evidence="1 2" key="1">
    <citation type="submission" date="2018-05" db="EMBL/GenBank/DDBJ databases">
        <title>Mucilaginibacter hurinus sp. nov., isolated from briquette warehouse soil.</title>
        <authorList>
            <person name="Choi L."/>
        </authorList>
    </citation>
    <scope>NUCLEOTIDE SEQUENCE [LARGE SCALE GENOMIC DNA]</scope>
    <source>
        <strain evidence="1 2">ZR32</strain>
    </source>
</reference>
<evidence type="ECO:0000313" key="2">
    <source>
        <dbReference type="Proteomes" id="UP000253209"/>
    </source>
</evidence>
<dbReference type="EMBL" id="QGDC01000008">
    <property type="protein sequence ID" value="RCH54043.1"/>
    <property type="molecule type" value="Genomic_DNA"/>
</dbReference>
<protein>
    <submittedName>
        <fullName evidence="1">Uncharacterized protein</fullName>
    </submittedName>
</protein>
<proteinExistence type="predicted"/>
<sequence length="70" mass="7732">MKATVRDGNVEYHYEIIASQGQFEIQYAGNTVGVIQKGSTWQQISGAALPPAILKQLVLYIEAFFDRTGV</sequence>
<accession>A0A367GMX6</accession>
<organism evidence="1 2">
    <name type="scientific">Mucilaginibacter hurinus</name>
    <dbReference type="NCBI Taxonomy" id="2201324"/>
    <lineage>
        <taxon>Bacteria</taxon>
        <taxon>Pseudomonadati</taxon>
        <taxon>Bacteroidota</taxon>
        <taxon>Sphingobacteriia</taxon>
        <taxon>Sphingobacteriales</taxon>
        <taxon>Sphingobacteriaceae</taxon>
        <taxon>Mucilaginibacter</taxon>
    </lineage>
</organism>
<keyword evidence="2" id="KW-1185">Reference proteome</keyword>
<comment type="caution">
    <text evidence="1">The sequence shown here is derived from an EMBL/GenBank/DDBJ whole genome shotgun (WGS) entry which is preliminary data.</text>
</comment>
<dbReference type="Proteomes" id="UP000253209">
    <property type="component" value="Unassembled WGS sequence"/>
</dbReference>